<accession>A0A9E7DJR7</accession>
<organism evidence="2 3">
    <name type="scientific">Fenollaria massiliensis</name>
    <dbReference type="NCBI Taxonomy" id="938288"/>
    <lineage>
        <taxon>Bacteria</taxon>
        <taxon>Bacillati</taxon>
        <taxon>Bacillota</taxon>
        <taxon>Clostridia</taxon>
        <taxon>Eubacteriales</taxon>
        <taxon>Fenollaria</taxon>
    </lineage>
</organism>
<proteinExistence type="predicted"/>
<keyword evidence="1" id="KW-0732">Signal</keyword>
<name>A0A9E7DJR7_9FIRM</name>
<dbReference type="Proteomes" id="UP000831151">
    <property type="component" value="Chromosome"/>
</dbReference>
<reference evidence="2" key="1">
    <citation type="submission" date="2022-04" db="EMBL/GenBank/DDBJ databases">
        <title>Complete genome sequences of Ezakiella coagulans and Fenollaria massiliensis.</title>
        <authorList>
            <person name="France M.T."/>
            <person name="Clifford J."/>
            <person name="Narina S."/>
            <person name="Rutt L."/>
            <person name="Ravel J."/>
        </authorList>
    </citation>
    <scope>NUCLEOTIDE SEQUENCE</scope>
    <source>
        <strain evidence="2">C0061C2</strain>
    </source>
</reference>
<protein>
    <recommendedName>
        <fullName evidence="4">Mannosyl-glycoprotein endo-beta-N-acetylglucosamidase-like domain-containing protein</fullName>
    </recommendedName>
</protein>
<dbReference type="AlphaFoldDB" id="A0A9E7DJR7"/>
<sequence length="213" mass="24466">MNRKKFIITFLLLFVFLCGYFLNSTGTMAQREDENNQNNNQEDIDMIINYNEDDMVNKRDGEMIANIDELVLVMVEEEKNLTYDVYQKTNLSVEEFNKVLAKTALAGQGESFKALEDEFGVNGIFAIAVSIAEAGWDGRQANKNNFYGMRGANGYLSFNTPKDNILYFGELITKSTYKGKTLKTFAKIYCPPRHKKWHSDVVWIMGKLMEEIK</sequence>
<keyword evidence="3" id="KW-1185">Reference proteome</keyword>
<evidence type="ECO:0000256" key="1">
    <source>
        <dbReference type="SAM" id="SignalP"/>
    </source>
</evidence>
<feature type="signal peptide" evidence="1">
    <location>
        <begin position="1"/>
        <end position="29"/>
    </location>
</feature>
<dbReference type="EMBL" id="CP096649">
    <property type="protein sequence ID" value="UQK59472.1"/>
    <property type="molecule type" value="Genomic_DNA"/>
</dbReference>
<evidence type="ECO:0000313" key="3">
    <source>
        <dbReference type="Proteomes" id="UP000831151"/>
    </source>
</evidence>
<evidence type="ECO:0000313" key="2">
    <source>
        <dbReference type="EMBL" id="UQK59472.1"/>
    </source>
</evidence>
<evidence type="ECO:0008006" key="4">
    <source>
        <dbReference type="Google" id="ProtNLM"/>
    </source>
</evidence>
<dbReference type="RefSeq" id="WP_249242899.1">
    <property type="nucleotide sequence ID" value="NZ_CP096649.1"/>
</dbReference>
<dbReference type="KEGG" id="fms:M1R53_02100"/>
<feature type="chain" id="PRO_5038681617" description="Mannosyl-glycoprotein endo-beta-N-acetylglucosamidase-like domain-containing protein" evidence="1">
    <location>
        <begin position="30"/>
        <end position="213"/>
    </location>
</feature>
<gene>
    <name evidence="2" type="ORF">M1R53_02100</name>
</gene>